<dbReference type="EMBL" id="VUOB01000047">
    <property type="protein sequence ID" value="KAA2257091.1"/>
    <property type="molecule type" value="Genomic_DNA"/>
</dbReference>
<dbReference type="InterPro" id="IPR009081">
    <property type="entry name" value="PP-bd_ACP"/>
</dbReference>
<reference evidence="2 3" key="2">
    <citation type="submission" date="2019-09" db="EMBL/GenBank/DDBJ databases">
        <authorList>
            <person name="Jin C."/>
        </authorList>
    </citation>
    <scope>NUCLEOTIDE SEQUENCE [LARGE SCALE GENOMIC DNA]</scope>
    <source>
        <strain evidence="2 3">AN110305</strain>
    </source>
</reference>
<proteinExistence type="predicted"/>
<dbReference type="Pfam" id="PF00550">
    <property type="entry name" value="PP-binding"/>
    <property type="match status" value="1"/>
</dbReference>
<keyword evidence="3" id="KW-1185">Reference proteome</keyword>
<reference evidence="2 3" key="1">
    <citation type="submission" date="2019-09" db="EMBL/GenBank/DDBJ databases">
        <title>Goodfellowia gen. nov., a new genus of the Pseudonocardineae related to Actinoalloteichus, containing Goodfellowia coeruleoviolacea gen. nov., comb. nov. gen. nov., comb. nov.</title>
        <authorList>
            <person name="Labeda D."/>
        </authorList>
    </citation>
    <scope>NUCLEOTIDE SEQUENCE [LARGE SCALE GENOMIC DNA]</scope>
    <source>
        <strain evidence="2 3">AN110305</strain>
    </source>
</reference>
<name>A0A5B2X1L8_9PSEU</name>
<feature type="domain" description="Carrier" evidence="1">
    <location>
        <begin position="1"/>
        <end position="77"/>
    </location>
</feature>
<dbReference type="Proteomes" id="UP000323454">
    <property type="component" value="Unassembled WGS sequence"/>
</dbReference>
<evidence type="ECO:0000259" key="1">
    <source>
        <dbReference type="PROSITE" id="PS50075"/>
    </source>
</evidence>
<evidence type="ECO:0000313" key="2">
    <source>
        <dbReference type="EMBL" id="KAA2257091.1"/>
    </source>
</evidence>
<dbReference type="OrthoDB" id="3693303at2"/>
<protein>
    <submittedName>
        <fullName evidence="2">Acyl carrier protein</fullName>
    </submittedName>
</protein>
<dbReference type="AlphaFoldDB" id="A0A5B2X1L8"/>
<evidence type="ECO:0000313" key="3">
    <source>
        <dbReference type="Proteomes" id="UP000323454"/>
    </source>
</evidence>
<sequence length="77" mass="8530">MSDTQQAVVAVVADVLDMSEDDLHPDTEFSSLEDWDSMAALELLMQLESQLKVKLDLREFHTVRTVGELAALAKPGK</sequence>
<dbReference type="RefSeq" id="WP_149852324.1">
    <property type="nucleotide sequence ID" value="NZ_VUOB01000047.1"/>
</dbReference>
<dbReference type="Gene3D" id="1.10.1200.10">
    <property type="entry name" value="ACP-like"/>
    <property type="match status" value="1"/>
</dbReference>
<dbReference type="PROSITE" id="PS50075">
    <property type="entry name" value="CARRIER"/>
    <property type="match status" value="1"/>
</dbReference>
<dbReference type="InterPro" id="IPR036736">
    <property type="entry name" value="ACP-like_sf"/>
</dbReference>
<comment type="caution">
    <text evidence="2">The sequence shown here is derived from an EMBL/GenBank/DDBJ whole genome shotgun (WGS) entry which is preliminary data.</text>
</comment>
<gene>
    <name evidence="2" type="ORF">F0L68_25440</name>
</gene>
<organism evidence="2 3">
    <name type="scientific">Solihabitans fulvus</name>
    <dbReference type="NCBI Taxonomy" id="1892852"/>
    <lineage>
        <taxon>Bacteria</taxon>
        <taxon>Bacillati</taxon>
        <taxon>Actinomycetota</taxon>
        <taxon>Actinomycetes</taxon>
        <taxon>Pseudonocardiales</taxon>
        <taxon>Pseudonocardiaceae</taxon>
        <taxon>Solihabitans</taxon>
    </lineage>
</organism>
<accession>A0A5B2X1L8</accession>
<dbReference type="SUPFAM" id="SSF47336">
    <property type="entry name" value="ACP-like"/>
    <property type="match status" value="1"/>
</dbReference>